<organism evidence="8 9">
    <name type="scientific">Caenorhabditis nigoni</name>
    <dbReference type="NCBI Taxonomy" id="1611254"/>
    <lineage>
        <taxon>Eukaryota</taxon>
        <taxon>Metazoa</taxon>
        <taxon>Ecdysozoa</taxon>
        <taxon>Nematoda</taxon>
        <taxon>Chromadorea</taxon>
        <taxon>Rhabditida</taxon>
        <taxon>Rhabditina</taxon>
        <taxon>Rhabditomorpha</taxon>
        <taxon>Rhabditoidea</taxon>
        <taxon>Rhabditidae</taxon>
        <taxon>Peloderinae</taxon>
        <taxon>Caenorhabditis</taxon>
    </lineage>
</organism>
<dbReference type="PANTHER" id="PTHR45994">
    <property type="entry name" value="FI21225P1"/>
    <property type="match status" value="1"/>
</dbReference>
<comment type="caution">
    <text evidence="8">The sequence shown here is derived from an EMBL/GenBank/DDBJ whole genome shotgun (WGS) entry which is preliminary data.</text>
</comment>
<evidence type="ECO:0000313" key="9">
    <source>
        <dbReference type="Proteomes" id="UP000230233"/>
    </source>
</evidence>
<evidence type="ECO:0000259" key="7">
    <source>
        <dbReference type="Pfam" id="PF11701"/>
    </source>
</evidence>
<keyword evidence="5" id="KW-0221">Differentiation</keyword>
<dbReference type="AlphaFoldDB" id="A0A2G5SAD4"/>
<evidence type="ECO:0000256" key="6">
    <source>
        <dbReference type="ARBA" id="ARBA00023186"/>
    </source>
</evidence>
<dbReference type="SUPFAM" id="SSF48452">
    <property type="entry name" value="TPR-like"/>
    <property type="match status" value="1"/>
</dbReference>
<keyword evidence="4" id="KW-0517">Myogenesis</keyword>
<dbReference type="Gene3D" id="1.25.10.10">
    <property type="entry name" value="Leucine-rich Repeat Variant"/>
    <property type="match status" value="2"/>
</dbReference>
<keyword evidence="3" id="KW-0963">Cytoplasm</keyword>
<keyword evidence="9" id="KW-1185">Reference proteome</keyword>
<keyword evidence="2" id="KW-0217">Developmental protein</keyword>
<dbReference type="InterPro" id="IPR019734">
    <property type="entry name" value="TPR_rpt"/>
</dbReference>
<feature type="domain" description="UNC-45/Cro1/She4 central" evidence="7">
    <location>
        <begin position="332"/>
        <end position="523"/>
    </location>
</feature>
<dbReference type="EMBL" id="PDUG01000030">
    <property type="protein sequence ID" value="PIC12024.1"/>
    <property type="molecule type" value="Genomic_DNA"/>
</dbReference>
<accession>A0A2G5SAD4</accession>
<dbReference type="FunFam" id="1.25.10.10:FF:000629">
    <property type="entry name" value="Unc-45"/>
    <property type="match status" value="1"/>
</dbReference>
<evidence type="ECO:0000313" key="8">
    <source>
        <dbReference type="EMBL" id="PIC12024.1"/>
    </source>
</evidence>
<evidence type="ECO:0000256" key="2">
    <source>
        <dbReference type="ARBA" id="ARBA00022473"/>
    </source>
</evidence>
<dbReference type="FunFam" id="1.25.40.10:FF:000697">
    <property type="entry name" value="UNC-45"/>
    <property type="match status" value="1"/>
</dbReference>
<dbReference type="Pfam" id="PF11701">
    <property type="entry name" value="UNC45-central"/>
    <property type="match status" value="1"/>
</dbReference>
<dbReference type="GO" id="GO:0048471">
    <property type="term" value="C:perinuclear region of cytoplasm"/>
    <property type="evidence" value="ECO:0007669"/>
    <property type="project" value="UniProtKB-SubCell"/>
</dbReference>
<dbReference type="FunFam" id="1.25.10.10:FF:000722">
    <property type="entry name" value="UNC-45"/>
    <property type="match status" value="1"/>
</dbReference>
<dbReference type="InterPro" id="IPR024660">
    <property type="entry name" value="UCS_central_dom"/>
</dbReference>
<evidence type="ECO:0000256" key="5">
    <source>
        <dbReference type="ARBA" id="ARBA00022782"/>
    </source>
</evidence>
<dbReference type="STRING" id="1611254.A0A2G5SAD4"/>
<protein>
    <recommendedName>
        <fullName evidence="7">UNC-45/Cro1/She4 central domain-containing protein</fullName>
    </recommendedName>
</protein>
<name>A0A2G5SAD4_9PELO</name>
<sequence length="977" mass="109365">MVRVAFYYSIYADQNGMVARVQTAEEIRDEGNSAIKDQDYVKADDLYTEALQLTTDEDKSLRPVLYRNRALARLRRDDFEGAQSDCNKALEFDGADVKALFRRALAREQLGNVGPAFNDAKEALRLSPQDKGIVETLQRLVKANNDKIMQTTSLANKVTDMEKLAFRGEAKDVAQKQTALNNLLVLCRESESGATSVWNQGAIVPFILNLINDKAENEELIVTGIRILDETLKNNARAMKFLAMHDSEGGKSARFVCRLMCKRDNKEYVDSAGILVQRVFNAMAKMDRQKEMKPDPEVAEANKLWIIRVLLELQEMLQDPKVGVFQRETVIDLFLKNLMHMDGGIPRGWSWKFVDERGLLVLLDVASQIPEQCDYPVSAETRQHVAICLQRLEEDMVFDTKRLIFKERVDFFFNALISRCTDDEEGHKYRIKLSCFLITMLQGPVDIGINLIINDQLTPIMLQMAASNNHLMQGIAAELIVGTIAKHERAINMLKVGIPVLRALYDSEDPTVKVRALVGLCKIGAAGGDDISKATMKEEAVISLAKTCKKFLLETEKYSVDIRRYACEGLSYLSLDADVKEWIVDDSLLLRALVILAKSAGPLCVYTLATIYANLSNAFEKPKVDEEMVKLAQFAKHHVPETHPKDTEDFVEKRVRALVEEGAVPACVAVSKTESKNALELIARTLLAFSEYEDLRGRIIAEGGTVLCLRLTKEASGEGKIKAAHAIAKLGSKADPTISFPGQRAYEVVKPLCDLLHPDVEGKANYDALLTLTNLASVSDSIRGRILKEKAIPKIEEFWFMTDHEHLRAAASELLLNLLFLDKFYDETVAPGTDRLKLWVLYSAEVEDERLSRTSAAGFAILTEDENACNRILEEIQSWPEVFKDIAMHEDAETQRRGLMGIANIMASSEKACSEIVASEVFRVLVAVTKLGSINQERAGSTEQAKRAIDAAEKFGLVKPSDREMYERDTKMSTIQE</sequence>
<proteinExistence type="predicted"/>
<reference evidence="9" key="1">
    <citation type="submission" date="2017-10" db="EMBL/GenBank/DDBJ databases">
        <title>Rapid genome shrinkage in a self-fertile nematode reveals novel sperm competition proteins.</title>
        <authorList>
            <person name="Yin D."/>
            <person name="Schwarz E.M."/>
            <person name="Thomas C.G."/>
            <person name="Felde R.L."/>
            <person name="Korf I.F."/>
            <person name="Cutter A.D."/>
            <person name="Schartner C.M."/>
            <person name="Ralston E.J."/>
            <person name="Meyer B.J."/>
            <person name="Haag E.S."/>
        </authorList>
    </citation>
    <scope>NUCLEOTIDE SEQUENCE [LARGE SCALE GENOMIC DNA]</scope>
    <source>
        <strain evidence="9">JU1422</strain>
    </source>
</reference>
<evidence type="ECO:0000256" key="3">
    <source>
        <dbReference type="ARBA" id="ARBA00022490"/>
    </source>
</evidence>
<dbReference type="GO" id="GO:0007517">
    <property type="term" value="P:muscle organ development"/>
    <property type="evidence" value="ECO:0007669"/>
    <property type="project" value="UniProtKB-KW"/>
</dbReference>
<dbReference type="InterPro" id="IPR011989">
    <property type="entry name" value="ARM-like"/>
</dbReference>
<dbReference type="OrthoDB" id="199930at2759"/>
<comment type="subcellular location">
    <subcellularLocation>
        <location evidence="1">Cytoplasm</location>
        <location evidence="1">Perinuclear region</location>
    </subcellularLocation>
</comment>
<evidence type="ECO:0000256" key="4">
    <source>
        <dbReference type="ARBA" id="ARBA00022541"/>
    </source>
</evidence>
<keyword evidence="6" id="KW-0143">Chaperone</keyword>
<dbReference type="SUPFAM" id="SSF48371">
    <property type="entry name" value="ARM repeat"/>
    <property type="match status" value="1"/>
</dbReference>
<dbReference type="InterPro" id="IPR016024">
    <property type="entry name" value="ARM-type_fold"/>
</dbReference>
<dbReference type="SMART" id="SM00028">
    <property type="entry name" value="TPR"/>
    <property type="match status" value="3"/>
</dbReference>
<dbReference type="Gene3D" id="1.25.40.10">
    <property type="entry name" value="Tetratricopeptide repeat domain"/>
    <property type="match status" value="1"/>
</dbReference>
<evidence type="ECO:0000256" key="1">
    <source>
        <dbReference type="ARBA" id="ARBA00004556"/>
    </source>
</evidence>
<dbReference type="PANTHER" id="PTHR45994:SF1">
    <property type="entry name" value="FI21225P1"/>
    <property type="match status" value="1"/>
</dbReference>
<gene>
    <name evidence="8" type="primary">Cni-unc-45</name>
    <name evidence="8" type="ORF">B9Z55_028713</name>
</gene>
<dbReference type="InterPro" id="IPR011990">
    <property type="entry name" value="TPR-like_helical_dom_sf"/>
</dbReference>
<dbReference type="Proteomes" id="UP000230233">
    <property type="component" value="Unassembled WGS sequence"/>
</dbReference>
<dbReference type="GO" id="GO:0030154">
    <property type="term" value="P:cell differentiation"/>
    <property type="evidence" value="ECO:0007669"/>
    <property type="project" value="UniProtKB-KW"/>
</dbReference>
<dbReference type="GO" id="GO:0051879">
    <property type="term" value="F:Hsp90 protein binding"/>
    <property type="evidence" value="ECO:0007669"/>
    <property type="project" value="TreeGrafter"/>
</dbReference>